<dbReference type="EMBL" id="JADBGQ010000003">
    <property type="protein sequence ID" value="KAG5407695.1"/>
    <property type="molecule type" value="Genomic_DNA"/>
</dbReference>
<sequence length="106" mass="11556">DRRNREREEEEKTRVREAPTSGCASERVPAPVVPFLVDPGLTPGRALLMESFKRRQLLLLWIRGFLSSASLAKSLGDGGFLSSASPDRAPRGEGVLYLASSALFAL</sequence>
<accession>A0ABQ7NCA9</accession>
<organism evidence="2 3">
    <name type="scientific">Brassica rapa subsp. trilocularis</name>
    <dbReference type="NCBI Taxonomy" id="1813537"/>
    <lineage>
        <taxon>Eukaryota</taxon>
        <taxon>Viridiplantae</taxon>
        <taxon>Streptophyta</taxon>
        <taxon>Embryophyta</taxon>
        <taxon>Tracheophyta</taxon>
        <taxon>Spermatophyta</taxon>
        <taxon>Magnoliopsida</taxon>
        <taxon>eudicotyledons</taxon>
        <taxon>Gunneridae</taxon>
        <taxon>Pentapetalae</taxon>
        <taxon>rosids</taxon>
        <taxon>malvids</taxon>
        <taxon>Brassicales</taxon>
        <taxon>Brassicaceae</taxon>
        <taxon>Brassiceae</taxon>
        <taxon>Brassica</taxon>
    </lineage>
</organism>
<dbReference type="Proteomes" id="UP000823674">
    <property type="component" value="Chromosome A03"/>
</dbReference>
<feature type="compositionally biased region" description="Basic and acidic residues" evidence="1">
    <location>
        <begin position="1"/>
        <end position="17"/>
    </location>
</feature>
<feature type="non-terminal residue" evidence="2">
    <location>
        <position position="1"/>
    </location>
</feature>
<proteinExistence type="predicted"/>
<keyword evidence="3" id="KW-1185">Reference proteome</keyword>
<reference evidence="2 3" key="1">
    <citation type="submission" date="2021-03" db="EMBL/GenBank/DDBJ databases">
        <authorList>
            <person name="King G.J."/>
            <person name="Bancroft I."/>
            <person name="Baten A."/>
            <person name="Bloomfield J."/>
            <person name="Borpatragohain P."/>
            <person name="He Z."/>
            <person name="Irish N."/>
            <person name="Irwin J."/>
            <person name="Liu K."/>
            <person name="Mauleon R.P."/>
            <person name="Moore J."/>
            <person name="Morris R."/>
            <person name="Ostergaard L."/>
            <person name="Wang B."/>
            <person name="Wells R."/>
        </authorList>
    </citation>
    <scope>NUCLEOTIDE SEQUENCE [LARGE SCALE GENOMIC DNA]</scope>
    <source>
        <strain evidence="2">R-o-18</strain>
        <tissue evidence="2">Leaf</tissue>
    </source>
</reference>
<protein>
    <submittedName>
        <fullName evidence="2">Uncharacterized protein</fullName>
    </submittedName>
</protein>
<evidence type="ECO:0000313" key="3">
    <source>
        <dbReference type="Proteomes" id="UP000823674"/>
    </source>
</evidence>
<evidence type="ECO:0000313" key="2">
    <source>
        <dbReference type="EMBL" id="KAG5407695.1"/>
    </source>
</evidence>
<gene>
    <name evidence="2" type="primary">A03g509390.1_BraROA</name>
    <name evidence="2" type="ORF">IGI04_013814</name>
</gene>
<comment type="caution">
    <text evidence="2">The sequence shown here is derived from an EMBL/GenBank/DDBJ whole genome shotgun (WGS) entry which is preliminary data.</text>
</comment>
<name>A0ABQ7NCA9_BRACM</name>
<feature type="region of interest" description="Disordered" evidence="1">
    <location>
        <begin position="1"/>
        <end position="25"/>
    </location>
</feature>
<evidence type="ECO:0000256" key="1">
    <source>
        <dbReference type="SAM" id="MobiDB-lite"/>
    </source>
</evidence>